<accession>A0ABQ8UG85</accession>
<evidence type="ECO:0000313" key="3">
    <source>
        <dbReference type="Proteomes" id="UP001141327"/>
    </source>
</evidence>
<dbReference type="InterPro" id="IPR036071">
    <property type="entry name" value="AMMECR1_dom_sf"/>
</dbReference>
<dbReference type="PANTHER" id="PTHR13016">
    <property type="entry name" value="AMMECR1 HOMOLOG"/>
    <property type="match status" value="1"/>
</dbReference>
<sequence length="197" mass="22227">MANPATPEMCAFCFDTLLAHFNPSAAPPTPTFTNDAFPIFVTWTKGPSSQLRGCIGNFEPRPLHRQLAEYALVSSLRDTRFRPISPSEVPQLQVGVSLLHTFEPGHKWDDWEIGKHGILLTMEMDGEQYRATYLPEVASEQEWDIPEAITSLLRKAGYPGVLNERTKAAIQIERYQSGKAHMSHAEYLAWKQQHPAH</sequence>
<proteinExistence type="predicted"/>
<evidence type="ECO:0000259" key="1">
    <source>
        <dbReference type="PROSITE" id="PS51112"/>
    </source>
</evidence>
<name>A0ABQ8UG85_9EUKA</name>
<dbReference type="Gene3D" id="3.30.700.20">
    <property type="entry name" value="Hypothetical protein ph0010, domain 1"/>
    <property type="match status" value="1"/>
</dbReference>
<dbReference type="InterPro" id="IPR027485">
    <property type="entry name" value="AMMECR1_N"/>
</dbReference>
<keyword evidence="3" id="KW-1185">Reference proteome</keyword>
<protein>
    <submittedName>
        <fullName evidence="2">AmmeMemoRadiSam system protein A</fullName>
    </submittedName>
</protein>
<reference evidence="2" key="1">
    <citation type="journal article" date="2022" name="bioRxiv">
        <title>Genomics of Preaxostyla Flagellates Illuminates Evolutionary Transitions and the Path Towards Mitochondrial Loss.</title>
        <authorList>
            <person name="Novak L.V.F."/>
            <person name="Treitli S.C."/>
            <person name="Pyrih J."/>
            <person name="Halakuc P."/>
            <person name="Pipaliya S.V."/>
            <person name="Vacek V."/>
            <person name="Brzon O."/>
            <person name="Soukal P."/>
            <person name="Eme L."/>
            <person name="Dacks J.B."/>
            <person name="Karnkowska A."/>
            <person name="Elias M."/>
            <person name="Hampl V."/>
        </authorList>
    </citation>
    <scope>NUCLEOTIDE SEQUENCE</scope>
    <source>
        <strain evidence="2">RCP-MX</strain>
    </source>
</reference>
<dbReference type="Proteomes" id="UP001141327">
    <property type="component" value="Unassembled WGS sequence"/>
</dbReference>
<dbReference type="InterPro" id="IPR002733">
    <property type="entry name" value="AMMECR1_domain"/>
</dbReference>
<organism evidence="2 3">
    <name type="scientific">Paratrimastix pyriformis</name>
    <dbReference type="NCBI Taxonomy" id="342808"/>
    <lineage>
        <taxon>Eukaryota</taxon>
        <taxon>Metamonada</taxon>
        <taxon>Preaxostyla</taxon>
        <taxon>Paratrimastigidae</taxon>
        <taxon>Paratrimastix</taxon>
    </lineage>
</organism>
<dbReference type="PROSITE" id="PS51112">
    <property type="entry name" value="AMMECR1"/>
    <property type="match status" value="1"/>
</dbReference>
<dbReference type="SUPFAM" id="SSF143447">
    <property type="entry name" value="AMMECR1-like"/>
    <property type="match status" value="1"/>
</dbReference>
<feature type="domain" description="AMMECR1" evidence="1">
    <location>
        <begin position="1"/>
        <end position="191"/>
    </location>
</feature>
<dbReference type="NCBIfam" id="TIGR00296">
    <property type="entry name" value="TIGR00296 family protein"/>
    <property type="match status" value="1"/>
</dbReference>
<dbReference type="Pfam" id="PF01871">
    <property type="entry name" value="AMMECR1"/>
    <property type="match status" value="1"/>
</dbReference>
<dbReference type="InterPro" id="IPR023473">
    <property type="entry name" value="AMMECR1"/>
</dbReference>
<evidence type="ECO:0000313" key="2">
    <source>
        <dbReference type="EMBL" id="KAJ4458264.1"/>
    </source>
</evidence>
<comment type="caution">
    <text evidence="2">The sequence shown here is derived from an EMBL/GenBank/DDBJ whole genome shotgun (WGS) entry which is preliminary data.</text>
</comment>
<gene>
    <name evidence="2" type="ORF">PAPYR_6084</name>
</gene>
<dbReference type="EMBL" id="JAPMOS010000032">
    <property type="protein sequence ID" value="KAJ4458264.1"/>
    <property type="molecule type" value="Genomic_DNA"/>
</dbReference>
<dbReference type="PANTHER" id="PTHR13016:SF0">
    <property type="entry name" value="AMME SYNDROME CANDIDATE GENE 1 PROTEIN"/>
    <property type="match status" value="1"/>
</dbReference>